<dbReference type="AlphaFoldDB" id="A0A430AYM1"/>
<name>A0A430AYM1_9ENTE</name>
<dbReference type="InterPro" id="IPR006464">
    <property type="entry name" value="AcTrfase_RimI/Ard1"/>
</dbReference>
<evidence type="ECO:0000259" key="5">
    <source>
        <dbReference type="PROSITE" id="PS51186"/>
    </source>
</evidence>
<dbReference type="OrthoDB" id="9794566at2"/>
<dbReference type="Proteomes" id="UP000288028">
    <property type="component" value="Unassembled WGS sequence"/>
</dbReference>
<gene>
    <name evidence="6" type="ORF">CBF28_09900</name>
</gene>
<dbReference type="NCBIfam" id="TIGR01575">
    <property type="entry name" value="rimI"/>
    <property type="match status" value="1"/>
</dbReference>
<dbReference type="GO" id="GO:0008080">
    <property type="term" value="F:N-acetyltransferase activity"/>
    <property type="evidence" value="ECO:0007669"/>
    <property type="project" value="InterPro"/>
</dbReference>
<proteinExistence type="inferred from homology"/>
<reference evidence="6 7" key="1">
    <citation type="submission" date="2017-05" db="EMBL/GenBank/DDBJ databases">
        <title>Vagococcus spp. assemblies.</title>
        <authorList>
            <person name="Gulvik C.A."/>
        </authorList>
    </citation>
    <scope>NUCLEOTIDE SEQUENCE [LARGE SCALE GENOMIC DNA]</scope>
    <source>
        <strain evidence="6 7">SS1714</strain>
    </source>
</reference>
<dbReference type="EMBL" id="NGKB01000009">
    <property type="protein sequence ID" value="RSU13167.1"/>
    <property type="molecule type" value="Genomic_DNA"/>
</dbReference>
<dbReference type="InterPro" id="IPR016181">
    <property type="entry name" value="Acyl_CoA_acyltransferase"/>
</dbReference>
<protein>
    <submittedName>
        <fullName evidence="6">Ribosomal-protein-alanine N-acetyltransferase</fullName>
    </submittedName>
</protein>
<keyword evidence="2" id="KW-0963">Cytoplasm</keyword>
<organism evidence="6 7">
    <name type="scientific">Vagococcus carniphilus</name>
    <dbReference type="NCBI Taxonomy" id="218144"/>
    <lineage>
        <taxon>Bacteria</taxon>
        <taxon>Bacillati</taxon>
        <taxon>Bacillota</taxon>
        <taxon>Bacilli</taxon>
        <taxon>Lactobacillales</taxon>
        <taxon>Enterococcaceae</taxon>
        <taxon>Vagococcus</taxon>
    </lineage>
</organism>
<dbReference type="PROSITE" id="PS51186">
    <property type="entry name" value="GNAT"/>
    <property type="match status" value="1"/>
</dbReference>
<accession>A0A430AYM1</accession>
<dbReference type="PANTHER" id="PTHR43420:SF44">
    <property type="entry name" value="ACETYLTRANSFERASE YPEA"/>
    <property type="match status" value="1"/>
</dbReference>
<evidence type="ECO:0000256" key="4">
    <source>
        <dbReference type="ARBA" id="ARBA00023315"/>
    </source>
</evidence>
<dbReference type="SUPFAM" id="SSF55729">
    <property type="entry name" value="Acyl-CoA N-acyltransferases (Nat)"/>
    <property type="match status" value="1"/>
</dbReference>
<comment type="caution">
    <text evidence="6">The sequence shown here is derived from an EMBL/GenBank/DDBJ whole genome shotgun (WGS) entry which is preliminary data.</text>
</comment>
<evidence type="ECO:0000313" key="7">
    <source>
        <dbReference type="Proteomes" id="UP000288028"/>
    </source>
</evidence>
<dbReference type="InterPro" id="IPR000182">
    <property type="entry name" value="GNAT_dom"/>
</dbReference>
<dbReference type="CDD" id="cd04301">
    <property type="entry name" value="NAT_SF"/>
    <property type="match status" value="1"/>
</dbReference>
<evidence type="ECO:0000256" key="3">
    <source>
        <dbReference type="ARBA" id="ARBA00022679"/>
    </source>
</evidence>
<keyword evidence="3 6" id="KW-0808">Transferase</keyword>
<keyword evidence="7" id="KW-1185">Reference proteome</keyword>
<dbReference type="Pfam" id="PF00583">
    <property type="entry name" value="Acetyltransf_1"/>
    <property type="match status" value="1"/>
</dbReference>
<sequence>MCQMRILTMWKEFRTFKNKREVSYKQVEIGEEIITFEVAKITDIYVLQYLLKQVYGKSPWSYTVFWIELNKKQNGLYLKALNHGELVGFIGIRIEGSDAHITNIAVLPNFQQKGLGKELLKQAELFAIRKDCLTLSLEVKASNRVAISFYEKYGFFTNGIKPNYYKDNQEDALDMLYVIEENE</sequence>
<dbReference type="InterPro" id="IPR050680">
    <property type="entry name" value="YpeA/RimI_acetyltransf"/>
</dbReference>
<comment type="similarity">
    <text evidence="1">Belongs to the acetyltransferase family. RimI subfamily.</text>
</comment>
<evidence type="ECO:0000256" key="1">
    <source>
        <dbReference type="ARBA" id="ARBA00005395"/>
    </source>
</evidence>
<dbReference type="Gene3D" id="3.40.630.30">
    <property type="match status" value="1"/>
</dbReference>
<evidence type="ECO:0000256" key="2">
    <source>
        <dbReference type="ARBA" id="ARBA00022490"/>
    </source>
</evidence>
<dbReference type="PANTHER" id="PTHR43420">
    <property type="entry name" value="ACETYLTRANSFERASE"/>
    <property type="match status" value="1"/>
</dbReference>
<feature type="domain" description="N-acetyltransferase" evidence="5">
    <location>
        <begin position="34"/>
        <end position="180"/>
    </location>
</feature>
<keyword evidence="4" id="KW-0012">Acyltransferase</keyword>
<evidence type="ECO:0000313" key="6">
    <source>
        <dbReference type="EMBL" id="RSU13167.1"/>
    </source>
</evidence>